<dbReference type="PANTHER" id="PTHR45138">
    <property type="entry name" value="REGULATORY COMPONENTS OF SENSORY TRANSDUCTION SYSTEM"/>
    <property type="match status" value="1"/>
</dbReference>
<keyword evidence="3" id="KW-0812">Transmembrane</keyword>
<evidence type="ECO:0000313" key="6">
    <source>
        <dbReference type="Proteomes" id="UP000560131"/>
    </source>
</evidence>
<dbReference type="PANTHER" id="PTHR45138:SF9">
    <property type="entry name" value="DIGUANYLATE CYCLASE DGCM-RELATED"/>
    <property type="match status" value="1"/>
</dbReference>
<feature type="transmembrane region" description="Helical" evidence="3">
    <location>
        <begin position="6"/>
        <end position="25"/>
    </location>
</feature>
<dbReference type="InterPro" id="IPR050469">
    <property type="entry name" value="Diguanylate_Cyclase"/>
</dbReference>
<organism evidence="5 6">
    <name type="scientific">Sphingomonas endophytica</name>
    <dbReference type="NCBI Taxonomy" id="869719"/>
    <lineage>
        <taxon>Bacteria</taxon>
        <taxon>Pseudomonadati</taxon>
        <taxon>Pseudomonadota</taxon>
        <taxon>Alphaproteobacteria</taxon>
        <taxon>Sphingomonadales</taxon>
        <taxon>Sphingomonadaceae</taxon>
        <taxon>Sphingomonas</taxon>
    </lineage>
</organism>
<dbReference type="SMART" id="SM00267">
    <property type="entry name" value="GGDEF"/>
    <property type="match status" value="1"/>
</dbReference>
<dbReference type="InterPro" id="IPR043128">
    <property type="entry name" value="Rev_trsase/Diguanyl_cyclase"/>
</dbReference>
<dbReference type="CDD" id="cd01949">
    <property type="entry name" value="GGDEF"/>
    <property type="match status" value="1"/>
</dbReference>
<feature type="transmembrane region" description="Helical" evidence="3">
    <location>
        <begin position="121"/>
        <end position="139"/>
    </location>
</feature>
<accession>A0ABR6N1V9</accession>
<evidence type="ECO:0000256" key="2">
    <source>
        <dbReference type="ARBA" id="ARBA00034247"/>
    </source>
</evidence>
<dbReference type="Proteomes" id="UP000560131">
    <property type="component" value="Unassembled WGS sequence"/>
</dbReference>
<name>A0ABR6N1V9_9SPHN</name>
<dbReference type="PROSITE" id="PS50887">
    <property type="entry name" value="GGDEF"/>
    <property type="match status" value="1"/>
</dbReference>
<keyword evidence="3" id="KW-1133">Transmembrane helix</keyword>
<dbReference type="Pfam" id="PF00990">
    <property type="entry name" value="GGDEF"/>
    <property type="match status" value="1"/>
</dbReference>
<evidence type="ECO:0000256" key="1">
    <source>
        <dbReference type="ARBA" id="ARBA00012528"/>
    </source>
</evidence>
<keyword evidence="6" id="KW-1185">Reference proteome</keyword>
<dbReference type="Gene3D" id="3.30.70.270">
    <property type="match status" value="1"/>
</dbReference>
<feature type="transmembrane region" description="Helical" evidence="3">
    <location>
        <begin position="91"/>
        <end position="109"/>
    </location>
</feature>
<dbReference type="SUPFAM" id="SSF55073">
    <property type="entry name" value="Nucleotide cyclase"/>
    <property type="match status" value="1"/>
</dbReference>
<gene>
    <name evidence="5" type="ORF">FHS97_000680</name>
</gene>
<dbReference type="NCBIfam" id="TIGR00254">
    <property type="entry name" value="GGDEF"/>
    <property type="match status" value="1"/>
</dbReference>
<feature type="domain" description="GGDEF" evidence="4">
    <location>
        <begin position="253"/>
        <end position="381"/>
    </location>
</feature>
<dbReference type="InterPro" id="IPR000160">
    <property type="entry name" value="GGDEF_dom"/>
</dbReference>
<evidence type="ECO:0000313" key="5">
    <source>
        <dbReference type="EMBL" id="MBB5724772.1"/>
    </source>
</evidence>
<dbReference type="InterPro" id="IPR029787">
    <property type="entry name" value="Nucleotide_cyclase"/>
</dbReference>
<dbReference type="EMBL" id="JACIJN010000002">
    <property type="protein sequence ID" value="MBB5724772.1"/>
    <property type="molecule type" value="Genomic_DNA"/>
</dbReference>
<keyword evidence="3" id="KW-0472">Membrane</keyword>
<dbReference type="RefSeq" id="WP_221233096.1">
    <property type="nucleotide sequence ID" value="NZ_BAABAR010000007.1"/>
</dbReference>
<dbReference type="EC" id="2.7.7.65" evidence="1"/>
<protein>
    <recommendedName>
        <fullName evidence="1">diguanylate cyclase</fullName>
        <ecNumber evidence="1">2.7.7.65</ecNumber>
    </recommendedName>
</protein>
<evidence type="ECO:0000259" key="4">
    <source>
        <dbReference type="PROSITE" id="PS50887"/>
    </source>
</evidence>
<feature type="transmembrane region" description="Helical" evidence="3">
    <location>
        <begin position="194"/>
        <end position="216"/>
    </location>
</feature>
<feature type="transmembrane region" description="Helical" evidence="3">
    <location>
        <begin position="63"/>
        <end position="84"/>
    </location>
</feature>
<feature type="transmembrane region" description="Helical" evidence="3">
    <location>
        <begin position="151"/>
        <end position="174"/>
    </location>
</feature>
<feature type="transmembrane region" description="Helical" evidence="3">
    <location>
        <begin position="37"/>
        <end position="57"/>
    </location>
</feature>
<comment type="catalytic activity">
    <reaction evidence="2">
        <text>2 GTP = 3',3'-c-di-GMP + 2 diphosphate</text>
        <dbReference type="Rhea" id="RHEA:24898"/>
        <dbReference type="ChEBI" id="CHEBI:33019"/>
        <dbReference type="ChEBI" id="CHEBI:37565"/>
        <dbReference type="ChEBI" id="CHEBI:58805"/>
        <dbReference type="EC" id="2.7.7.65"/>
    </reaction>
</comment>
<sequence>MSGAVYALIVNACVAMLFAATFAVLRASYPQQRASGWFCATYAIGLFSPLSELGVRFASTPALFTATSYLTLVLSMLCFTLGVAQLSGRRPPRAAAAIAVVALFGRVMLVDGARNSIGYGLVYQFPFYTMLLLCTVMAIRAVRERRDPSWAALGIIFAVTASHFLVKPFFAAAFGSGATMRDYAASSYALFSQALGGLLTIASALAVLLMIVRAVLRSTRAESETDMLTCIANRRGFERRAAGLIALSRREGQAIAAIMLDLDHFKQVNDRFGHATGDAVLQAVGQALTRTAPRDALIARLGGEEFVALLGGTGFGGAARVAEEFRVAVTRLGPGLPPVTVSGGIAELRPHDTLVTLLDRADRQAYEAKQAGRDRIYPAPSSAT</sequence>
<reference evidence="5 6" key="1">
    <citation type="submission" date="2020-08" db="EMBL/GenBank/DDBJ databases">
        <title>Genomic Encyclopedia of Type Strains, Phase IV (KMG-IV): sequencing the most valuable type-strain genomes for metagenomic binning, comparative biology and taxonomic classification.</title>
        <authorList>
            <person name="Goeker M."/>
        </authorList>
    </citation>
    <scope>NUCLEOTIDE SEQUENCE [LARGE SCALE GENOMIC DNA]</scope>
    <source>
        <strain evidence="5 6">DSM 101535</strain>
    </source>
</reference>
<proteinExistence type="predicted"/>
<evidence type="ECO:0000256" key="3">
    <source>
        <dbReference type="SAM" id="Phobius"/>
    </source>
</evidence>
<comment type="caution">
    <text evidence="5">The sequence shown here is derived from an EMBL/GenBank/DDBJ whole genome shotgun (WGS) entry which is preliminary data.</text>
</comment>